<dbReference type="PROSITE" id="PS50229">
    <property type="entry name" value="WH1"/>
    <property type="match status" value="1"/>
</dbReference>
<dbReference type="GeneTree" id="ENSGT00940000157376"/>
<dbReference type="Proteomes" id="UP000694385">
    <property type="component" value="Unassembled WGS sequence"/>
</dbReference>
<evidence type="ECO:0000256" key="15">
    <source>
        <dbReference type="ARBA" id="ARBA00023273"/>
    </source>
</evidence>
<dbReference type="InterPro" id="IPR014885">
    <property type="entry name" value="VASP_tetra"/>
</dbReference>
<protein>
    <recommendedName>
        <fullName evidence="18">Protein enabled homolog</fullName>
    </recommendedName>
</protein>
<evidence type="ECO:0000256" key="3">
    <source>
        <dbReference type="ARBA" id="ARBA00004486"/>
    </source>
</evidence>
<evidence type="ECO:0000256" key="13">
    <source>
        <dbReference type="ARBA" id="ARBA00023203"/>
    </source>
</evidence>
<dbReference type="SUPFAM" id="SSF118370">
    <property type="entry name" value="Vasodilator-stimulated phosphoprotein, VASP, tetramerisation domain"/>
    <property type="match status" value="1"/>
</dbReference>
<evidence type="ECO:0000256" key="5">
    <source>
        <dbReference type="ARBA" id="ARBA00009785"/>
    </source>
</evidence>
<feature type="compositionally biased region" description="Pro residues" evidence="19">
    <location>
        <begin position="303"/>
        <end position="346"/>
    </location>
</feature>
<evidence type="ECO:0000256" key="12">
    <source>
        <dbReference type="ARBA" id="ARBA00023054"/>
    </source>
</evidence>
<dbReference type="InterPro" id="IPR011993">
    <property type="entry name" value="PH-like_dom_sf"/>
</dbReference>
<feature type="compositionally biased region" description="Polar residues" evidence="19">
    <location>
        <begin position="471"/>
        <end position="481"/>
    </location>
</feature>
<feature type="compositionally biased region" description="Polar residues" evidence="19">
    <location>
        <begin position="115"/>
        <end position="134"/>
    </location>
</feature>
<feature type="compositionally biased region" description="Polar residues" evidence="19">
    <location>
        <begin position="509"/>
        <end position="521"/>
    </location>
</feature>
<comment type="similarity">
    <text evidence="5">Belongs to the Ena/VASP family.</text>
</comment>
<feature type="region of interest" description="Disordered" evidence="19">
    <location>
        <begin position="219"/>
        <end position="525"/>
    </location>
</feature>
<feature type="compositionally biased region" description="Low complexity" evidence="19">
    <location>
        <begin position="239"/>
        <end position="248"/>
    </location>
</feature>
<dbReference type="GO" id="GO:0005856">
    <property type="term" value="C:cytoskeleton"/>
    <property type="evidence" value="ECO:0007669"/>
    <property type="project" value="UniProtKB-SubCell"/>
</dbReference>
<comment type="function">
    <text evidence="17">Ena/VASP proteins are actin-associated proteins involved in a range of processes dependent on cytoskeleton remodeling and cell polarity such as axon guidance and lamellipodial and filopodial dynamics in migrating cells. ENAH induces the formation of F-actin rich outgrowths in fibroblasts. Acts synergistically with BAIAP2-alpha and downstream of NTN1 to promote filipodia formation.</text>
</comment>
<feature type="compositionally biased region" description="Basic and acidic residues" evidence="19">
    <location>
        <begin position="432"/>
        <end position="445"/>
    </location>
</feature>
<evidence type="ECO:0000256" key="4">
    <source>
        <dbReference type="ARBA" id="ARBA00004510"/>
    </source>
</evidence>
<dbReference type="PANTHER" id="PTHR11202">
    <property type="entry name" value="SPROUTY-RELATED, EVH1 DOMAIN-CONTAINING PROTEIN FAMILY MEMBER"/>
    <property type="match status" value="1"/>
</dbReference>
<dbReference type="GO" id="GO:0017124">
    <property type="term" value="F:SH3 domain binding"/>
    <property type="evidence" value="ECO:0007669"/>
    <property type="project" value="UniProtKB-KW"/>
</dbReference>
<evidence type="ECO:0000313" key="21">
    <source>
        <dbReference type="Ensembl" id="ENSJJAP00000024380.1"/>
    </source>
</evidence>
<dbReference type="GO" id="GO:0007411">
    <property type="term" value="P:axon guidance"/>
    <property type="evidence" value="ECO:0007669"/>
    <property type="project" value="TreeGrafter"/>
</dbReference>
<evidence type="ECO:0000256" key="2">
    <source>
        <dbReference type="ARBA" id="ARBA00004246"/>
    </source>
</evidence>
<keyword evidence="11" id="KW-0729">SH3-binding</keyword>
<evidence type="ECO:0000256" key="18">
    <source>
        <dbReference type="ARBA" id="ARBA00072571"/>
    </source>
</evidence>
<evidence type="ECO:0000256" key="19">
    <source>
        <dbReference type="SAM" id="MobiDB-lite"/>
    </source>
</evidence>
<keyword evidence="14" id="KW-0206">Cytoskeleton</keyword>
<dbReference type="GO" id="GO:0030175">
    <property type="term" value="C:filopodium"/>
    <property type="evidence" value="ECO:0007669"/>
    <property type="project" value="UniProtKB-SubCell"/>
</dbReference>
<dbReference type="GO" id="GO:0008154">
    <property type="term" value="P:actin polymerization or depolymerization"/>
    <property type="evidence" value="ECO:0007669"/>
    <property type="project" value="TreeGrafter"/>
</dbReference>
<dbReference type="GO" id="GO:0005522">
    <property type="term" value="F:profilin binding"/>
    <property type="evidence" value="ECO:0007669"/>
    <property type="project" value="TreeGrafter"/>
</dbReference>
<dbReference type="PRINTS" id="PR01217">
    <property type="entry name" value="PRICHEXTENSN"/>
</dbReference>
<keyword evidence="8" id="KW-0677">Repeat</keyword>
<name>A0A8C5LED0_JACJA</name>
<dbReference type="GO" id="GO:0030027">
    <property type="term" value="C:lamellipodium"/>
    <property type="evidence" value="ECO:0007669"/>
    <property type="project" value="UniProtKB-SubCell"/>
</dbReference>
<organism evidence="21 22">
    <name type="scientific">Jaculus jaculus</name>
    <name type="common">Lesser Egyptian jerboa</name>
    <dbReference type="NCBI Taxonomy" id="51337"/>
    <lineage>
        <taxon>Eukaryota</taxon>
        <taxon>Metazoa</taxon>
        <taxon>Chordata</taxon>
        <taxon>Craniata</taxon>
        <taxon>Vertebrata</taxon>
        <taxon>Euteleostomi</taxon>
        <taxon>Mammalia</taxon>
        <taxon>Eutheria</taxon>
        <taxon>Euarchontoglires</taxon>
        <taxon>Glires</taxon>
        <taxon>Rodentia</taxon>
        <taxon>Myomorpha</taxon>
        <taxon>Dipodoidea</taxon>
        <taxon>Dipodidae</taxon>
        <taxon>Dipodinae</taxon>
        <taxon>Jaculus</taxon>
    </lineage>
</organism>
<keyword evidence="7" id="KW-0597">Phosphoprotein</keyword>
<dbReference type="Pfam" id="PF08776">
    <property type="entry name" value="VASP_tetra"/>
    <property type="match status" value="1"/>
</dbReference>
<dbReference type="Gene3D" id="1.20.5.1160">
    <property type="entry name" value="Vasodilator-stimulated phosphoprotein"/>
    <property type="match status" value="1"/>
</dbReference>
<comment type="subcellular location">
    <subcellularLocation>
        <location evidence="2">Cell junction</location>
        <location evidence="2">Focal adhesion</location>
    </subcellularLocation>
    <subcellularLocation>
        <location evidence="3">Cell projection</location>
        <location evidence="3">Filopodium</location>
    </subcellularLocation>
    <subcellularLocation>
        <location evidence="4">Cell projection</location>
        <location evidence="4">Lamellipodium</location>
    </subcellularLocation>
    <subcellularLocation>
        <location evidence="1">Cytoplasm</location>
        <location evidence="1">Cytoskeleton</location>
    </subcellularLocation>
    <subcellularLocation>
        <location evidence="16">Synapse</location>
    </subcellularLocation>
</comment>
<dbReference type="GO" id="GO:0005829">
    <property type="term" value="C:cytosol"/>
    <property type="evidence" value="ECO:0007669"/>
    <property type="project" value="UniProtKB-ARBA"/>
</dbReference>
<keyword evidence="6" id="KW-0963">Cytoplasm</keyword>
<dbReference type="AlphaFoldDB" id="A0A8C5LED0"/>
<dbReference type="PANTHER" id="PTHR11202:SF1">
    <property type="entry name" value="PROTEIN ENABLED HOMOLOG"/>
    <property type="match status" value="1"/>
</dbReference>
<evidence type="ECO:0000256" key="17">
    <source>
        <dbReference type="ARBA" id="ARBA00056269"/>
    </source>
</evidence>
<dbReference type="FunFam" id="1.20.5.1160:FF:000003">
    <property type="entry name" value="protein enabled homolog isoform X2"/>
    <property type="match status" value="1"/>
</dbReference>
<keyword evidence="10" id="KW-0770">Synapse</keyword>
<accession>A0A8C5LED0</accession>
<keyword evidence="22" id="KW-1185">Reference proteome</keyword>
<proteinExistence type="inferred from homology"/>
<evidence type="ECO:0000256" key="10">
    <source>
        <dbReference type="ARBA" id="ARBA00023018"/>
    </source>
</evidence>
<evidence type="ECO:0000256" key="1">
    <source>
        <dbReference type="ARBA" id="ARBA00004245"/>
    </source>
</evidence>
<dbReference type="SUPFAM" id="SSF50729">
    <property type="entry name" value="PH domain-like"/>
    <property type="match status" value="1"/>
</dbReference>
<feature type="compositionally biased region" description="Gly residues" evidence="19">
    <location>
        <begin position="405"/>
        <end position="416"/>
    </location>
</feature>
<dbReference type="CDD" id="cd01207">
    <property type="entry name" value="EVH1_Ena_VASP-like"/>
    <property type="match status" value="1"/>
</dbReference>
<dbReference type="InterPro" id="IPR000697">
    <property type="entry name" value="WH1/EVH1_dom"/>
</dbReference>
<dbReference type="Ensembl" id="ENSJJAT00000030962.1">
    <property type="protein sequence ID" value="ENSJJAP00000024380.1"/>
    <property type="gene ID" value="ENSJJAG00000023846.1"/>
</dbReference>
<dbReference type="InterPro" id="IPR038023">
    <property type="entry name" value="VASP_sf"/>
</dbReference>
<feature type="compositionally biased region" description="Polar residues" evidence="19">
    <location>
        <begin position="387"/>
        <end position="401"/>
    </location>
</feature>
<reference evidence="21" key="2">
    <citation type="submission" date="2025-09" db="UniProtKB">
        <authorList>
            <consortium name="Ensembl"/>
        </authorList>
    </citation>
    <scope>IDENTIFICATION</scope>
</reference>
<feature type="compositionally biased region" description="Basic and acidic residues" evidence="19">
    <location>
        <begin position="219"/>
        <end position="238"/>
    </location>
</feature>
<keyword evidence="15" id="KW-0966">Cell projection</keyword>
<reference evidence="21" key="1">
    <citation type="submission" date="2025-08" db="UniProtKB">
        <authorList>
            <consortium name="Ensembl"/>
        </authorList>
    </citation>
    <scope>IDENTIFICATION</scope>
</reference>
<feature type="compositionally biased region" description="Basic and acidic residues" evidence="19">
    <location>
        <begin position="139"/>
        <end position="170"/>
    </location>
</feature>
<evidence type="ECO:0000256" key="16">
    <source>
        <dbReference type="ARBA" id="ARBA00034103"/>
    </source>
</evidence>
<gene>
    <name evidence="21" type="primary">Enah</name>
</gene>
<feature type="compositionally biased region" description="Pro residues" evidence="19">
    <location>
        <begin position="284"/>
        <end position="295"/>
    </location>
</feature>
<keyword evidence="9" id="KW-0965">Cell junction</keyword>
<dbReference type="Pfam" id="PF00568">
    <property type="entry name" value="WH1"/>
    <property type="match status" value="1"/>
</dbReference>
<dbReference type="SMART" id="SM00461">
    <property type="entry name" value="WH1"/>
    <property type="match status" value="1"/>
</dbReference>
<feature type="region of interest" description="Disordered" evidence="19">
    <location>
        <begin position="115"/>
        <end position="170"/>
    </location>
</feature>
<dbReference type="GO" id="GO:0005925">
    <property type="term" value="C:focal adhesion"/>
    <property type="evidence" value="ECO:0007669"/>
    <property type="project" value="UniProtKB-SubCell"/>
</dbReference>
<evidence type="ECO:0000256" key="8">
    <source>
        <dbReference type="ARBA" id="ARBA00022737"/>
    </source>
</evidence>
<evidence type="ECO:0000313" key="22">
    <source>
        <dbReference type="Proteomes" id="UP000694385"/>
    </source>
</evidence>
<dbReference type="GO" id="GO:0003779">
    <property type="term" value="F:actin binding"/>
    <property type="evidence" value="ECO:0007669"/>
    <property type="project" value="UniProtKB-KW"/>
</dbReference>
<evidence type="ECO:0000256" key="14">
    <source>
        <dbReference type="ARBA" id="ARBA00023212"/>
    </source>
</evidence>
<evidence type="ECO:0000256" key="6">
    <source>
        <dbReference type="ARBA" id="ARBA00022490"/>
    </source>
</evidence>
<keyword evidence="12" id="KW-0175">Coiled coil</keyword>
<feature type="compositionally biased region" description="Polar residues" evidence="19">
    <location>
        <begin position="451"/>
        <end position="463"/>
    </location>
</feature>
<sequence length="563" mass="62538">EQSICQARAAVMVYDDANKKWVPAGGSTGFSRVHIYHHTGNNTFRVVGRKIQDHQVVINCAIPKGLKYNQATQTFHQWRDARQVYGLNFGSKEDANVFASAMMHALEVLNSQEAGPTLPRQNSQLPSQVQNGPSQEELEIQRRQLQEQQRQKELERERMERERMERERLERERLERERLERERLEQEQLERERQERERLERLERERLERERLERERLEREHLEQLEREQAEWERERRVSSAAAPASVETPLNPELGDSSASEPGLQAASQPAETPAPQGLVLGPPAPPPPPPLPPGSAQASALPPPPGPPPPPPLPSTGPPPPPPPPPLPNQAPPPPPPPPAPPLPASGFFSGSTSEDNRPLTGLAAAIAGAKLRKVSRVEDGSFPSGGSTIGVNSASSKTDAGRGNGPLPLGGSGLMEEMSALLARRRRIAEKGSIDTEQKEDKSEESEPLTSKASSTSTPEPTRKPWERTNTMNGSKSPVISRRDSPRKNQIVFDNRSYDSLHRPKSTPSSQPSANGVQTEGLDYDRLKQDILDEMRKELTKLKEELIDAIRQELNKSNTA</sequence>
<dbReference type="Gene3D" id="2.30.29.30">
    <property type="entry name" value="Pleckstrin-homology domain (PH domain)/Phosphotyrosine-binding domain (PTB)"/>
    <property type="match status" value="1"/>
</dbReference>
<dbReference type="GO" id="GO:0070358">
    <property type="term" value="P:actin polymerization-dependent cell motility"/>
    <property type="evidence" value="ECO:0007669"/>
    <property type="project" value="TreeGrafter"/>
</dbReference>
<dbReference type="CDD" id="cd22185">
    <property type="entry name" value="WH2_hVASP-like"/>
    <property type="match status" value="1"/>
</dbReference>
<dbReference type="GO" id="GO:0045202">
    <property type="term" value="C:synapse"/>
    <property type="evidence" value="ECO:0007669"/>
    <property type="project" value="UniProtKB-SubCell"/>
</dbReference>
<dbReference type="FunFam" id="2.30.29.30:FF:000047">
    <property type="entry name" value="vasodilator-stimulated phosphoprotein isoform X2"/>
    <property type="match status" value="1"/>
</dbReference>
<evidence type="ECO:0000256" key="9">
    <source>
        <dbReference type="ARBA" id="ARBA00022949"/>
    </source>
</evidence>
<evidence type="ECO:0000256" key="7">
    <source>
        <dbReference type="ARBA" id="ARBA00022553"/>
    </source>
</evidence>
<keyword evidence="13" id="KW-0009">Actin-binding</keyword>
<feature type="domain" description="WH1" evidence="20">
    <location>
        <begin position="1"/>
        <end position="109"/>
    </location>
</feature>
<evidence type="ECO:0000259" key="20">
    <source>
        <dbReference type="PROSITE" id="PS50229"/>
    </source>
</evidence>
<evidence type="ECO:0000256" key="11">
    <source>
        <dbReference type="ARBA" id="ARBA00023036"/>
    </source>
</evidence>